<evidence type="ECO:0000313" key="11">
    <source>
        <dbReference type="Proteomes" id="UP000094112"/>
    </source>
</evidence>
<dbReference type="GO" id="GO:0000976">
    <property type="term" value="F:transcription cis-regulatory region binding"/>
    <property type="evidence" value="ECO:0007669"/>
    <property type="project" value="TreeGrafter"/>
</dbReference>
<accession>A0A1E3P6Q5</accession>
<dbReference type="Gene3D" id="4.10.240.10">
    <property type="entry name" value="Zn(2)-C6 fungal-type DNA-binding domain"/>
    <property type="match status" value="1"/>
</dbReference>
<dbReference type="GO" id="GO:0005634">
    <property type="term" value="C:nucleus"/>
    <property type="evidence" value="ECO:0007669"/>
    <property type="project" value="UniProtKB-SubCell"/>
</dbReference>
<evidence type="ECO:0000259" key="9">
    <source>
        <dbReference type="PROSITE" id="PS50048"/>
    </source>
</evidence>
<dbReference type="AlphaFoldDB" id="A0A1E3P6Q5"/>
<dbReference type="STRING" id="683960.A0A1E3P6Q5"/>
<dbReference type="CDD" id="cd12148">
    <property type="entry name" value="fungal_TF_MHR"/>
    <property type="match status" value="1"/>
</dbReference>
<comment type="subcellular location">
    <subcellularLocation>
        <location evidence="1">Nucleus</location>
    </subcellularLocation>
</comment>
<keyword evidence="3" id="KW-0862">Zinc</keyword>
<dbReference type="SMART" id="SM00066">
    <property type="entry name" value="GAL4"/>
    <property type="match status" value="1"/>
</dbReference>
<dbReference type="PROSITE" id="PS00463">
    <property type="entry name" value="ZN2_CY6_FUNGAL_1"/>
    <property type="match status" value="1"/>
</dbReference>
<dbReference type="GeneID" id="30200474"/>
<dbReference type="InterPro" id="IPR051089">
    <property type="entry name" value="prtT"/>
</dbReference>
<reference evidence="10 11" key="1">
    <citation type="journal article" date="2016" name="Proc. Natl. Acad. Sci. U.S.A.">
        <title>Comparative genomics of biotechnologically important yeasts.</title>
        <authorList>
            <person name="Riley R."/>
            <person name="Haridas S."/>
            <person name="Wolfe K.H."/>
            <person name="Lopes M.R."/>
            <person name="Hittinger C.T."/>
            <person name="Goeker M."/>
            <person name="Salamov A.A."/>
            <person name="Wisecaver J.H."/>
            <person name="Long T.M."/>
            <person name="Calvey C.H."/>
            <person name="Aerts A.L."/>
            <person name="Barry K.W."/>
            <person name="Choi C."/>
            <person name="Clum A."/>
            <person name="Coughlan A.Y."/>
            <person name="Deshpande S."/>
            <person name="Douglass A.P."/>
            <person name="Hanson S.J."/>
            <person name="Klenk H.-P."/>
            <person name="LaButti K.M."/>
            <person name="Lapidus A."/>
            <person name="Lindquist E.A."/>
            <person name="Lipzen A.M."/>
            <person name="Meier-Kolthoff J.P."/>
            <person name="Ohm R.A."/>
            <person name="Otillar R.P."/>
            <person name="Pangilinan J.L."/>
            <person name="Peng Y."/>
            <person name="Rokas A."/>
            <person name="Rosa C.A."/>
            <person name="Scheuner C."/>
            <person name="Sibirny A.A."/>
            <person name="Slot J.C."/>
            <person name="Stielow J.B."/>
            <person name="Sun H."/>
            <person name="Kurtzman C.P."/>
            <person name="Blackwell M."/>
            <person name="Grigoriev I.V."/>
            <person name="Jeffries T.W."/>
        </authorList>
    </citation>
    <scope>NUCLEOTIDE SEQUENCE [LARGE SCALE GENOMIC DNA]</scope>
    <source>
        <strain evidence="11">ATCC 58044 / CBS 1984 / NCYC 433 / NRRL Y-366-8</strain>
    </source>
</reference>
<dbReference type="CDD" id="cd00067">
    <property type="entry name" value="GAL4"/>
    <property type="match status" value="1"/>
</dbReference>
<keyword evidence="6" id="KW-0804">Transcription</keyword>
<dbReference type="Proteomes" id="UP000094112">
    <property type="component" value="Unassembled WGS sequence"/>
</dbReference>
<keyword evidence="2" id="KW-0479">Metal-binding</keyword>
<keyword evidence="5" id="KW-0238">DNA-binding</keyword>
<dbReference type="RefSeq" id="XP_019040308.1">
    <property type="nucleotide sequence ID" value="XM_019183228.1"/>
</dbReference>
<dbReference type="InterPro" id="IPR036864">
    <property type="entry name" value="Zn2-C6_fun-type_DNA-bd_sf"/>
</dbReference>
<dbReference type="InterPro" id="IPR001138">
    <property type="entry name" value="Zn2Cys6_DnaBD"/>
</dbReference>
<sequence length="573" mass="65160">MTEPTQIKHVHVPRAAKACLACRRQKTRCFPSNDSNSCLRCQSLSRPCSFLKDGGADSSSGGGGNASTGSSGNSNRKRSISAIDTSTTIDGVNIIELDKNVKKILTLLQPKTHPITSLNRGEDDSTTTKHKSPFQTSPFTLISNSVSSQSSTIRQLFNPTNIKPTPPISVLTLEIITIKEAITLVDKFKECYGRWISLPNNITTEELINSIQISSPILLTSICVTSLRYQKQTNHDNKLYLDLIKQLKLELFQEISNPINSLEFLKALVILSVYGYSLSVSDFTIDPWFLSGIAVQKFLTLDVDSELLNLDNLHESLDLEQECEKLSNFRIWNHICLVHLVNCVFSSRMCVLDEIRLDQSRKSLDLSQATNFDGRIVSEISLQLLLYNYLQSGSTTNDLGNHFNTDFESFEQELNLWHEQWNYLFRQPTLQFVEFGYHYVYLVAMYHYQFGGDKKIDELDQEDEIKDKEVLKKFIYHSIRLIDHINGIKDIVYFLCLSDQIHLCTMYTTLLFIKLIKWSYKYAGLGQIDMLDLISKAKLIKEKFIQVSRETNDLAFTFATSIQEAIDSVLAEA</sequence>
<dbReference type="PROSITE" id="PS50048">
    <property type="entry name" value="ZN2_CY6_FUNGAL_2"/>
    <property type="match status" value="1"/>
</dbReference>
<evidence type="ECO:0000256" key="7">
    <source>
        <dbReference type="ARBA" id="ARBA00023242"/>
    </source>
</evidence>
<name>A0A1E3P6Q5_WICAA</name>
<evidence type="ECO:0000256" key="5">
    <source>
        <dbReference type="ARBA" id="ARBA00023125"/>
    </source>
</evidence>
<feature type="region of interest" description="Disordered" evidence="8">
    <location>
        <begin position="115"/>
        <end position="136"/>
    </location>
</feature>
<evidence type="ECO:0000256" key="3">
    <source>
        <dbReference type="ARBA" id="ARBA00022833"/>
    </source>
</evidence>
<keyword evidence="4" id="KW-0805">Transcription regulation</keyword>
<gene>
    <name evidence="10" type="ORF">WICANDRAFT_61670</name>
</gene>
<proteinExistence type="predicted"/>
<dbReference type="EMBL" id="KV454209">
    <property type="protein sequence ID" value="ODQ61101.1"/>
    <property type="molecule type" value="Genomic_DNA"/>
</dbReference>
<evidence type="ECO:0000256" key="8">
    <source>
        <dbReference type="SAM" id="MobiDB-lite"/>
    </source>
</evidence>
<evidence type="ECO:0000256" key="4">
    <source>
        <dbReference type="ARBA" id="ARBA00023015"/>
    </source>
</evidence>
<evidence type="ECO:0000256" key="1">
    <source>
        <dbReference type="ARBA" id="ARBA00004123"/>
    </source>
</evidence>
<keyword evidence="7" id="KW-0539">Nucleus</keyword>
<organism evidence="10 11">
    <name type="scientific">Wickerhamomyces anomalus (strain ATCC 58044 / CBS 1984 / NCYC 433 / NRRL Y-366-8)</name>
    <name type="common">Yeast</name>
    <name type="synonym">Hansenula anomala</name>
    <dbReference type="NCBI Taxonomy" id="683960"/>
    <lineage>
        <taxon>Eukaryota</taxon>
        <taxon>Fungi</taxon>
        <taxon>Dikarya</taxon>
        <taxon>Ascomycota</taxon>
        <taxon>Saccharomycotina</taxon>
        <taxon>Saccharomycetes</taxon>
        <taxon>Phaffomycetales</taxon>
        <taxon>Wickerhamomycetaceae</taxon>
        <taxon>Wickerhamomyces</taxon>
    </lineage>
</organism>
<evidence type="ECO:0000256" key="2">
    <source>
        <dbReference type="ARBA" id="ARBA00022723"/>
    </source>
</evidence>
<evidence type="ECO:0000256" key="6">
    <source>
        <dbReference type="ARBA" id="ARBA00023163"/>
    </source>
</evidence>
<dbReference type="PANTHER" id="PTHR31845">
    <property type="entry name" value="FINGER DOMAIN PROTEIN, PUTATIVE-RELATED"/>
    <property type="match status" value="1"/>
</dbReference>
<keyword evidence="11" id="KW-1185">Reference proteome</keyword>
<evidence type="ECO:0000313" key="10">
    <source>
        <dbReference type="EMBL" id="ODQ61101.1"/>
    </source>
</evidence>
<protein>
    <recommendedName>
        <fullName evidence="9">Zn(2)-C6 fungal-type domain-containing protein</fullName>
    </recommendedName>
</protein>
<feature type="region of interest" description="Disordered" evidence="8">
    <location>
        <begin position="54"/>
        <end position="79"/>
    </location>
</feature>
<dbReference type="OrthoDB" id="2595934at2759"/>
<feature type="domain" description="Zn(2)-C6 fungal-type" evidence="9">
    <location>
        <begin position="18"/>
        <end position="50"/>
    </location>
</feature>
<dbReference type="GO" id="GO:0000981">
    <property type="term" value="F:DNA-binding transcription factor activity, RNA polymerase II-specific"/>
    <property type="evidence" value="ECO:0007669"/>
    <property type="project" value="InterPro"/>
</dbReference>
<dbReference type="GO" id="GO:0008270">
    <property type="term" value="F:zinc ion binding"/>
    <property type="evidence" value="ECO:0007669"/>
    <property type="project" value="InterPro"/>
</dbReference>
<dbReference type="PANTHER" id="PTHR31845:SF34">
    <property type="entry name" value="TRANSCRIPTIONAL ACTIVATOR OF PROTEASES PRTT"/>
    <property type="match status" value="1"/>
</dbReference>
<dbReference type="SUPFAM" id="SSF57701">
    <property type="entry name" value="Zn2/Cys6 DNA-binding domain"/>
    <property type="match status" value="1"/>
</dbReference>